<dbReference type="EMBL" id="UOEA01000097">
    <property type="protein sequence ID" value="VAV85758.1"/>
    <property type="molecule type" value="Genomic_DNA"/>
</dbReference>
<reference evidence="1" key="1">
    <citation type="submission" date="2018-06" db="EMBL/GenBank/DDBJ databases">
        <authorList>
            <person name="Zhirakovskaya E."/>
        </authorList>
    </citation>
    <scope>NUCLEOTIDE SEQUENCE</scope>
</reference>
<protein>
    <submittedName>
        <fullName evidence="1">Uncharacterized protein</fullName>
    </submittedName>
</protein>
<accession>A0A3B0RCN3</accession>
<sequence length="65" mass="7633">MPLYRFKCCLCNKSWEAYRTREHPGKDYCCGVEAGIEKGIEPKTMALETFEDNPALHLHKKKDWD</sequence>
<gene>
    <name evidence="1" type="ORF">MNBD_DELTA01-140</name>
</gene>
<proteinExistence type="predicted"/>
<name>A0A3B0RCN3_9ZZZZ</name>
<organism evidence="1">
    <name type="scientific">hydrothermal vent metagenome</name>
    <dbReference type="NCBI Taxonomy" id="652676"/>
    <lineage>
        <taxon>unclassified sequences</taxon>
        <taxon>metagenomes</taxon>
        <taxon>ecological metagenomes</taxon>
    </lineage>
</organism>
<evidence type="ECO:0000313" key="1">
    <source>
        <dbReference type="EMBL" id="VAV85758.1"/>
    </source>
</evidence>
<dbReference type="AlphaFoldDB" id="A0A3B0RCN3"/>